<dbReference type="EMBL" id="JARIHO010000014">
    <property type="protein sequence ID" value="KAJ7350507.1"/>
    <property type="molecule type" value="Genomic_DNA"/>
</dbReference>
<proteinExistence type="predicted"/>
<accession>A0AAD7A6H6</accession>
<reference evidence="1" key="1">
    <citation type="submission" date="2023-03" db="EMBL/GenBank/DDBJ databases">
        <title>Massive genome expansion in bonnet fungi (Mycena s.s.) driven by repeated elements and novel gene families across ecological guilds.</title>
        <authorList>
            <consortium name="Lawrence Berkeley National Laboratory"/>
            <person name="Harder C.B."/>
            <person name="Miyauchi S."/>
            <person name="Viragh M."/>
            <person name="Kuo A."/>
            <person name="Thoen E."/>
            <person name="Andreopoulos B."/>
            <person name="Lu D."/>
            <person name="Skrede I."/>
            <person name="Drula E."/>
            <person name="Henrissat B."/>
            <person name="Morin E."/>
            <person name="Kohler A."/>
            <person name="Barry K."/>
            <person name="LaButti K."/>
            <person name="Morin E."/>
            <person name="Salamov A."/>
            <person name="Lipzen A."/>
            <person name="Mereny Z."/>
            <person name="Hegedus B."/>
            <person name="Baldrian P."/>
            <person name="Stursova M."/>
            <person name="Weitz H."/>
            <person name="Taylor A."/>
            <person name="Grigoriev I.V."/>
            <person name="Nagy L.G."/>
            <person name="Martin F."/>
            <person name="Kauserud H."/>
        </authorList>
    </citation>
    <scope>NUCLEOTIDE SEQUENCE</scope>
    <source>
        <strain evidence="1">CBHHK002</strain>
    </source>
</reference>
<organism evidence="1 2">
    <name type="scientific">Mycena albidolilacea</name>
    <dbReference type="NCBI Taxonomy" id="1033008"/>
    <lineage>
        <taxon>Eukaryota</taxon>
        <taxon>Fungi</taxon>
        <taxon>Dikarya</taxon>
        <taxon>Basidiomycota</taxon>
        <taxon>Agaricomycotina</taxon>
        <taxon>Agaricomycetes</taxon>
        <taxon>Agaricomycetidae</taxon>
        <taxon>Agaricales</taxon>
        <taxon>Marasmiineae</taxon>
        <taxon>Mycenaceae</taxon>
        <taxon>Mycena</taxon>
    </lineage>
</organism>
<keyword evidence="2" id="KW-1185">Reference proteome</keyword>
<sequence length="209" mass="22532">MLNGALGALIQLRRKYNSTNILAAAGVCITRINPMMLDAYDNVLLLVNVVYKPTQIVPHCRLSSDLAVLAHQNGITVTLPAAYYRTLVFGNNNSPVQPLDGLTRQDGAHTSLPPLGLRCCLIGREHLLVKQFQPEYMLGWLRVRLQSPTCGDAAGCTSPYSAASWTTASLWAAQARQGVPDALRHMHQRGRGGDGDQAQEGVGGFAGIL</sequence>
<evidence type="ECO:0000313" key="2">
    <source>
        <dbReference type="Proteomes" id="UP001218218"/>
    </source>
</evidence>
<dbReference type="Proteomes" id="UP001218218">
    <property type="component" value="Unassembled WGS sequence"/>
</dbReference>
<gene>
    <name evidence="1" type="ORF">DFH08DRAFT_958176</name>
</gene>
<protein>
    <submittedName>
        <fullName evidence="1">Uncharacterized protein</fullName>
    </submittedName>
</protein>
<evidence type="ECO:0000313" key="1">
    <source>
        <dbReference type="EMBL" id="KAJ7350507.1"/>
    </source>
</evidence>
<comment type="caution">
    <text evidence="1">The sequence shown here is derived from an EMBL/GenBank/DDBJ whole genome shotgun (WGS) entry which is preliminary data.</text>
</comment>
<name>A0AAD7A6H6_9AGAR</name>
<dbReference type="AlphaFoldDB" id="A0AAD7A6H6"/>